<dbReference type="AlphaFoldDB" id="A0A920CC64"/>
<reference evidence="3" key="1">
    <citation type="submission" date="2021-03" db="EMBL/GenBank/DDBJ databases">
        <title>Antimicrobial resistance genes in bacteria isolated from Japanese honey, and their potential for conferring macrolide and lincosamide resistance in the American foulbrood pathogen Paenibacillus larvae.</title>
        <authorList>
            <person name="Okamoto M."/>
            <person name="Kumagai M."/>
            <person name="Kanamori H."/>
            <person name="Takamatsu D."/>
        </authorList>
    </citation>
    <scope>NUCLEOTIDE SEQUENCE</scope>
    <source>
        <strain evidence="3">J2TS6</strain>
    </source>
</reference>
<dbReference type="Pfam" id="PF07833">
    <property type="entry name" value="Cu_amine_oxidN1"/>
    <property type="match status" value="1"/>
</dbReference>
<dbReference type="RefSeq" id="WP_212958741.1">
    <property type="nucleotide sequence ID" value="NZ_BORQ01000009.1"/>
</dbReference>
<dbReference type="InterPro" id="IPR036582">
    <property type="entry name" value="Mao_N_sf"/>
</dbReference>
<gene>
    <name evidence="3" type="ORF">J2TS6_53660</name>
</gene>
<evidence type="ECO:0000313" key="3">
    <source>
        <dbReference type="EMBL" id="GIO34225.1"/>
    </source>
</evidence>
<dbReference type="InterPro" id="IPR012854">
    <property type="entry name" value="Cu_amine_oxidase-like_N"/>
</dbReference>
<proteinExistence type="predicted"/>
<name>A0A920CC64_9BACL</name>
<comment type="caution">
    <text evidence="3">The sequence shown here is derived from an EMBL/GenBank/DDBJ whole genome shotgun (WGS) entry which is preliminary data.</text>
</comment>
<keyword evidence="1" id="KW-0732">Signal</keyword>
<sequence>MKKKMCSLLVISSFLLSATFAAAGSLDENHIKLKVNGAYLIYSKGELPFVDKNNRTLIPLRVIADFINGKTTWDSKAKSVQIEAKDFKLKAVLNEKGATINGKKIASDTSLTLKNGTTLVPAKWIAEGLGASLKWDEKNKIISLDDNRFFQAGPLERMNNEEHKESSMDTQIVPQSIGYQTVEGEEQLKITLKNLSTSTYTSQQIQDHLLVYIDPNHFIEEGTNGNTNSDRSGLRLIDEIKPNKTYAYTLPVGRLDEKQLQTDVPQYAFVRYFIYR</sequence>
<feature type="chain" id="PRO_5037656478" description="Copper amine oxidase-like N-terminal domain-containing protein" evidence="1">
    <location>
        <begin position="24"/>
        <end position="276"/>
    </location>
</feature>
<evidence type="ECO:0000259" key="2">
    <source>
        <dbReference type="Pfam" id="PF07833"/>
    </source>
</evidence>
<feature type="domain" description="Copper amine oxidase-like N-terminal" evidence="2">
    <location>
        <begin position="46"/>
        <end position="143"/>
    </location>
</feature>
<organism evidence="3 4">
    <name type="scientific">Paenibacillus albilobatus</name>
    <dbReference type="NCBI Taxonomy" id="2716884"/>
    <lineage>
        <taxon>Bacteria</taxon>
        <taxon>Bacillati</taxon>
        <taxon>Bacillota</taxon>
        <taxon>Bacilli</taxon>
        <taxon>Bacillales</taxon>
        <taxon>Paenibacillaceae</taxon>
        <taxon>Paenibacillus</taxon>
    </lineage>
</organism>
<dbReference type="SUPFAM" id="SSF55383">
    <property type="entry name" value="Copper amine oxidase, domain N"/>
    <property type="match status" value="1"/>
</dbReference>
<keyword evidence="4" id="KW-1185">Reference proteome</keyword>
<dbReference type="Gene3D" id="3.30.457.10">
    <property type="entry name" value="Copper amine oxidase-like, N-terminal domain"/>
    <property type="match status" value="1"/>
</dbReference>
<dbReference type="EMBL" id="BORQ01000009">
    <property type="protein sequence ID" value="GIO34225.1"/>
    <property type="molecule type" value="Genomic_DNA"/>
</dbReference>
<evidence type="ECO:0000313" key="4">
    <source>
        <dbReference type="Proteomes" id="UP000679779"/>
    </source>
</evidence>
<accession>A0A920CC64</accession>
<protein>
    <recommendedName>
        <fullName evidence="2">Copper amine oxidase-like N-terminal domain-containing protein</fullName>
    </recommendedName>
</protein>
<feature type="signal peptide" evidence="1">
    <location>
        <begin position="1"/>
        <end position="23"/>
    </location>
</feature>
<dbReference type="Proteomes" id="UP000679779">
    <property type="component" value="Unassembled WGS sequence"/>
</dbReference>
<evidence type="ECO:0000256" key="1">
    <source>
        <dbReference type="SAM" id="SignalP"/>
    </source>
</evidence>